<dbReference type="NCBIfam" id="NF040894">
    <property type="entry name" value="puhB_PGC"/>
    <property type="match status" value="1"/>
</dbReference>
<evidence type="ECO:0000313" key="3">
    <source>
        <dbReference type="EMBL" id="MCF2871566.1"/>
    </source>
</evidence>
<feature type="transmembrane region" description="Helical" evidence="1">
    <location>
        <begin position="39"/>
        <end position="57"/>
    </location>
</feature>
<reference evidence="3 4" key="1">
    <citation type="submission" date="2022-01" db="EMBL/GenBank/DDBJ databases">
        <title>Octadecabacter sp. nov., isolated from a marine alga.</title>
        <authorList>
            <person name="Jin M.S."/>
            <person name="Kim H.M."/>
            <person name="Han D.M."/>
            <person name="Jung J.J."/>
            <person name="Jeon C.O."/>
        </authorList>
    </citation>
    <scope>NUCLEOTIDE SEQUENCE [LARGE SCALE GENOMIC DNA]</scope>
    <source>
        <strain evidence="3 4">G9-8</strain>
    </source>
</reference>
<keyword evidence="1" id="KW-1133">Transmembrane helix</keyword>
<dbReference type="Proteomes" id="UP001200557">
    <property type="component" value="Unassembled WGS sequence"/>
</dbReference>
<proteinExistence type="predicted"/>
<keyword evidence="1" id="KW-0472">Membrane</keyword>
<protein>
    <submittedName>
        <fullName evidence="3">PH domain-containing protein</fullName>
    </submittedName>
</protein>
<accession>A0ABS9CWB2</accession>
<evidence type="ECO:0000256" key="1">
    <source>
        <dbReference type="SAM" id="Phobius"/>
    </source>
</evidence>
<dbReference type="InterPro" id="IPR005182">
    <property type="entry name" value="YdbS-like_PH"/>
</dbReference>
<dbReference type="Pfam" id="PF03703">
    <property type="entry name" value="bPH_2"/>
    <property type="match status" value="1"/>
</dbReference>
<feature type="domain" description="YdbS-like PH" evidence="2">
    <location>
        <begin position="96"/>
        <end position="183"/>
    </location>
</feature>
<dbReference type="InterPro" id="IPR054839">
    <property type="entry name" value="puhB_PGC"/>
</dbReference>
<evidence type="ECO:0000313" key="4">
    <source>
        <dbReference type="Proteomes" id="UP001200557"/>
    </source>
</evidence>
<name>A0ABS9CWB2_9RHOB</name>
<sequence>MSHDDFKFEPVRGLPEALPEGEHILWQGSPAPLRLARDALGLTWVAGYFAVLTVWRVGVSSTYVPFGEALAHGIPFLVVGMLACLLIFGLAYMQARSAVYTLTNKRVGMRIGAALTMTLNLPYTQIGNAGLDTKKSGHGTLAFELIGDTRFSYMMTWPHVRPWHMSKTQPAFRSIPDAHKVAAIFAEAAEARVFEPKVERASHANAVAAE</sequence>
<keyword evidence="1" id="KW-0812">Transmembrane</keyword>
<gene>
    <name evidence="3" type="ORF">L0664_10870</name>
</gene>
<comment type="caution">
    <text evidence="3">The sequence shown here is derived from an EMBL/GenBank/DDBJ whole genome shotgun (WGS) entry which is preliminary data.</text>
</comment>
<evidence type="ECO:0000259" key="2">
    <source>
        <dbReference type="Pfam" id="PF03703"/>
    </source>
</evidence>
<feature type="transmembrane region" description="Helical" evidence="1">
    <location>
        <begin position="69"/>
        <end position="92"/>
    </location>
</feature>
<keyword evidence="4" id="KW-1185">Reference proteome</keyword>
<organism evidence="3 4">
    <name type="scientific">Octadecabacter dasysiphoniae</name>
    <dbReference type="NCBI Taxonomy" id="2909341"/>
    <lineage>
        <taxon>Bacteria</taxon>
        <taxon>Pseudomonadati</taxon>
        <taxon>Pseudomonadota</taxon>
        <taxon>Alphaproteobacteria</taxon>
        <taxon>Rhodobacterales</taxon>
        <taxon>Roseobacteraceae</taxon>
        <taxon>Octadecabacter</taxon>
    </lineage>
</organism>
<dbReference type="EMBL" id="JAKGAQ010000002">
    <property type="protein sequence ID" value="MCF2871566.1"/>
    <property type="molecule type" value="Genomic_DNA"/>
</dbReference>
<dbReference type="RefSeq" id="WP_235225844.1">
    <property type="nucleotide sequence ID" value="NZ_JAKGAQ010000002.1"/>
</dbReference>